<dbReference type="EMBL" id="AP021936">
    <property type="protein sequence ID" value="BBQ48804.1"/>
    <property type="molecule type" value="Genomic_DNA"/>
</dbReference>
<dbReference type="GO" id="GO:0016787">
    <property type="term" value="F:hydrolase activity"/>
    <property type="evidence" value="ECO:0007669"/>
    <property type="project" value="UniProtKB-UniRule"/>
</dbReference>
<gene>
    <name evidence="8" type="ORF">WP2W18E11_18020</name>
</gene>
<proteinExistence type="predicted"/>
<dbReference type="GO" id="GO:0005829">
    <property type="term" value="C:cytosol"/>
    <property type="evidence" value="ECO:0007669"/>
    <property type="project" value="TreeGrafter"/>
</dbReference>
<keyword evidence="2 6" id="KW-0378">Hydrolase</keyword>
<dbReference type="InterPro" id="IPR027417">
    <property type="entry name" value="P-loop_NTPase"/>
</dbReference>
<dbReference type="SUPFAM" id="SSF52540">
    <property type="entry name" value="P-loop containing nucleoside triphosphate hydrolases"/>
    <property type="match status" value="1"/>
</dbReference>
<dbReference type="GO" id="GO:0003677">
    <property type="term" value="F:DNA binding"/>
    <property type="evidence" value="ECO:0007669"/>
    <property type="project" value="InterPro"/>
</dbReference>
<dbReference type="InterPro" id="IPR014016">
    <property type="entry name" value="UvrD-like_ATP-bd"/>
</dbReference>
<dbReference type="AlphaFoldDB" id="A0A6S4UQ80"/>
<evidence type="ECO:0000256" key="5">
    <source>
        <dbReference type="ARBA" id="ARBA00034923"/>
    </source>
</evidence>
<reference evidence="8 9" key="1">
    <citation type="submission" date="2019-12" db="EMBL/GenBank/DDBJ databases">
        <title>complete genome sequences of Acinetobacter pittii str. WP2-W18-ESBL-11 isolated from wastewater treatment plant effluent.</title>
        <authorList>
            <person name="Sekizuka T."/>
            <person name="Itokawa K."/>
            <person name="Yatsu K."/>
            <person name="Inamine Y."/>
            <person name="Kuroda M."/>
        </authorList>
    </citation>
    <scope>NUCLEOTIDE SEQUENCE [LARGE SCALE GENOMIC DNA]</scope>
    <source>
        <strain evidence="8 9">WP2-W18-ESBL-11</strain>
    </source>
</reference>
<feature type="domain" description="UvrD-like helicase ATP-binding" evidence="7">
    <location>
        <begin position="15"/>
        <end position="312"/>
    </location>
</feature>
<evidence type="ECO:0000256" key="4">
    <source>
        <dbReference type="ARBA" id="ARBA00022840"/>
    </source>
</evidence>
<dbReference type="GO" id="GO:0043138">
    <property type="term" value="F:3'-5' DNA helicase activity"/>
    <property type="evidence" value="ECO:0007669"/>
    <property type="project" value="TreeGrafter"/>
</dbReference>
<feature type="binding site" evidence="6">
    <location>
        <begin position="36"/>
        <end position="43"/>
    </location>
    <ligand>
        <name>ATP</name>
        <dbReference type="ChEBI" id="CHEBI:30616"/>
    </ligand>
</feature>
<evidence type="ECO:0000313" key="9">
    <source>
        <dbReference type="Proteomes" id="UP000515758"/>
    </source>
</evidence>
<evidence type="ECO:0000256" key="3">
    <source>
        <dbReference type="ARBA" id="ARBA00022806"/>
    </source>
</evidence>
<evidence type="ECO:0000256" key="1">
    <source>
        <dbReference type="ARBA" id="ARBA00022741"/>
    </source>
</evidence>
<dbReference type="Pfam" id="PF00580">
    <property type="entry name" value="UvrD-helicase"/>
    <property type="match status" value="1"/>
</dbReference>
<dbReference type="PANTHER" id="PTHR11070">
    <property type="entry name" value="UVRD / RECB / PCRA DNA HELICASE FAMILY MEMBER"/>
    <property type="match status" value="1"/>
</dbReference>
<dbReference type="GO" id="GO:0005524">
    <property type="term" value="F:ATP binding"/>
    <property type="evidence" value="ECO:0007669"/>
    <property type="project" value="UniProtKB-UniRule"/>
</dbReference>
<accession>A0A6S4UQ80</accession>
<evidence type="ECO:0000256" key="2">
    <source>
        <dbReference type="ARBA" id="ARBA00022801"/>
    </source>
</evidence>
<dbReference type="InterPro" id="IPR000212">
    <property type="entry name" value="DNA_helicase_UvrD/REP"/>
</dbReference>
<dbReference type="PROSITE" id="PS51198">
    <property type="entry name" value="UVRD_HELICASE_ATP_BIND"/>
    <property type="match status" value="1"/>
</dbReference>
<dbReference type="Gene3D" id="3.40.50.300">
    <property type="entry name" value="P-loop containing nucleotide triphosphate hydrolases"/>
    <property type="match status" value="2"/>
</dbReference>
<dbReference type="GO" id="GO:0000725">
    <property type="term" value="P:recombinational repair"/>
    <property type="evidence" value="ECO:0007669"/>
    <property type="project" value="TreeGrafter"/>
</dbReference>
<keyword evidence="4 6" id="KW-0067">ATP-binding</keyword>
<evidence type="ECO:0000313" key="8">
    <source>
        <dbReference type="EMBL" id="BBQ48804.1"/>
    </source>
</evidence>
<evidence type="ECO:0000259" key="7">
    <source>
        <dbReference type="PROSITE" id="PS51198"/>
    </source>
</evidence>
<keyword evidence="1 6" id="KW-0547">Nucleotide-binding</keyword>
<evidence type="ECO:0000256" key="6">
    <source>
        <dbReference type="PROSITE-ProRule" id="PRU00560"/>
    </source>
</evidence>
<dbReference type="RefSeq" id="WP_182918051.1">
    <property type="nucleotide sequence ID" value="NZ_AP021936.1"/>
</dbReference>
<sequence>MFNISDDDINLLEREMSLQFDSSRREALKNFIDVQACPGGGKTTLIAAKLILLAKKWNSPYKGICVISHTNVAKDEIISRLEKHEHGRTILSYPHFIGTIQEFINRYLAIPYCRQNNISVNQVDDEVCTKILSFHITRGTTAYLDRRYAQISDLQYKFINNKLSLNVPGFTRKSESSSYKNLVNAKKALIDKGLFFYREMFEFASANMYENAGTALSIRKRFPIVFIDEMQDTYKYQDDILSIIFNQDSNLQRFGDPDQSIFESSNELLNTSYNGKTHHNITDSNRFNQTIANLASGLSCNRLSLTSAISSNFQNTIFLIDSASQHKTINAFANLCSNQLTDFKTDPIKIVGAIGAKNDTNISLVNYFPEFNKCNSSSNYRPKRIIYCFKRGVINQNWHSKEIYKSVLEGICYYAKINNKKILIDAEEQEFGVNSIKKYLKKESKLKDFNKIFISILRKENLNQDFWDSSISQILQIFNLNGLLKIPEYLSYDGHPPSAQSNNENCEQNKISIEINNKNIEMEVATIHSIKGETHAATLVVETTFGRSHDISNVFTYLVHQQPPEPKPQTIKFMKQIYVAMTRPRHFVCLAVHKNNINQHLSLAEQKGWKIIDLTVT</sequence>
<dbReference type="Proteomes" id="UP000515758">
    <property type="component" value="Chromosome"/>
</dbReference>
<organism evidence="8 9">
    <name type="scientific">Acinetobacter pittii</name>
    <name type="common">Acinetobacter genomosp. 3</name>
    <dbReference type="NCBI Taxonomy" id="48296"/>
    <lineage>
        <taxon>Bacteria</taxon>
        <taxon>Pseudomonadati</taxon>
        <taxon>Pseudomonadota</taxon>
        <taxon>Gammaproteobacteria</taxon>
        <taxon>Moraxellales</taxon>
        <taxon>Moraxellaceae</taxon>
        <taxon>Acinetobacter</taxon>
        <taxon>Acinetobacter calcoaceticus/baumannii complex</taxon>
    </lineage>
</organism>
<dbReference type="PANTHER" id="PTHR11070:SF2">
    <property type="entry name" value="ATP-DEPENDENT DNA HELICASE SRS2"/>
    <property type="match status" value="1"/>
</dbReference>
<protein>
    <recommendedName>
        <fullName evidence="5">DNA 3'-5' helicase II</fullName>
    </recommendedName>
</protein>
<keyword evidence="3 6" id="KW-0347">Helicase</keyword>
<dbReference type="GO" id="GO:0033202">
    <property type="term" value="C:DNA helicase complex"/>
    <property type="evidence" value="ECO:0007669"/>
    <property type="project" value="TreeGrafter"/>
</dbReference>
<name>A0A6S4UQ80_ACIPI</name>